<dbReference type="FunFam" id="1.20.1280.290:FF:000007">
    <property type="entry name" value="Bidirectional sugar transporter SWEET7"/>
    <property type="match status" value="2"/>
</dbReference>
<evidence type="ECO:0000313" key="12">
    <source>
        <dbReference type="Proteomes" id="UP000005238"/>
    </source>
</evidence>
<evidence type="ECO:0000256" key="4">
    <source>
        <dbReference type="ARBA" id="ARBA00022475"/>
    </source>
</evidence>
<evidence type="ECO:0000256" key="6">
    <source>
        <dbReference type="ARBA" id="ARBA00022692"/>
    </source>
</evidence>
<evidence type="ECO:0000256" key="3">
    <source>
        <dbReference type="ARBA" id="ARBA00022448"/>
    </source>
</evidence>
<keyword evidence="12" id="KW-1185">Reference proteome</keyword>
<evidence type="ECO:0000256" key="2">
    <source>
        <dbReference type="ARBA" id="ARBA00007809"/>
    </source>
</evidence>
<reference evidence="11" key="2">
    <citation type="submission" date="2015-06" db="UniProtKB">
        <authorList>
            <consortium name="EnsemblProtists"/>
        </authorList>
    </citation>
    <scope>IDENTIFICATION</scope>
    <source>
        <strain evidence="11">Pr102</strain>
    </source>
</reference>
<feature type="transmembrane region" description="Helical" evidence="10">
    <location>
        <begin position="41"/>
        <end position="60"/>
    </location>
</feature>
<dbReference type="OMA" id="FAPPRMK"/>
<dbReference type="PANTHER" id="PTHR10791:SF30">
    <property type="entry name" value="SUGAR TRANSPORTER SWEET1"/>
    <property type="match status" value="1"/>
</dbReference>
<sequence>MGTSFVDVMRVVTTLSALYMCASPSSAVYRMHRHRDVGNASILPFATLWVCNHIWMLYGYVTDNEFPVLTTYAIGDALSVVFLAVYVRWATDRRAVIRTCTIALLCNAAVTLYVVLGKGGLFQQSQQTMTLVVGIIAVASSLALYASPLAAIRTVLQTRSSASLPFAMILAGTINNLLWVVYGILVFDLFLIVPSSVNAALGLVQVALYGVLHPSRTGAGSLVVPVGSCQSPKDELPFSYSIMELSTPLPISIVKEKLDACSITIAEPCLPEGQR</sequence>
<evidence type="ECO:0008006" key="13">
    <source>
        <dbReference type="Google" id="ProtNLM"/>
    </source>
</evidence>
<dbReference type="HOGENOM" id="CLU_048643_2_1_1"/>
<keyword evidence="6 10" id="KW-0812">Transmembrane</keyword>
<dbReference type="PANTHER" id="PTHR10791">
    <property type="entry name" value="RAG1-ACTIVATING PROTEIN 1"/>
    <property type="match status" value="1"/>
</dbReference>
<feature type="transmembrane region" description="Helical" evidence="10">
    <location>
        <begin position="164"/>
        <end position="185"/>
    </location>
</feature>
<proteinExistence type="inferred from homology"/>
<dbReference type="VEuPathDB" id="FungiDB:KRP22_1035"/>
<feature type="transmembrane region" description="Helical" evidence="10">
    <location>
        <begin position="191"/>
        <end position="212"/>
    </location>
</feature>
<dbReference type="EMBL" id="DS566007">
    <property type="status" value="NOT_ANNOTATED_CDS"/>
    <property type="molecule type" value="Genomic_DNA"/>
</dbReference>
<keyword evidence="3" id="KW-0813">Transport</keyword>
<dbReference type="Proteomes" id="UP000005238">
    <property type="component" value="Unassembled WGS sequence"/>
</dbReference>
<keyword evidence="5" id="KW-0762">Sugar transport</keyword>
<evidence type="ECO:0000256" key="10">
    <source>
        <dbReference type="SAM" id="Phobius"/>
    </source>
</evidence>
<comment type="subcellular location">
    <subcellularLocation>
        <location evidence="1">Cell membrane</location>
        <topology evidence="1">Multi-pass membrane protein</topology>
    </subcellularLocation>
</comment>
<dbReference type="GO" id="GO:0051119">
    <property type="term" value="F:sugar transmembrane transporter activity"/>
    <property type="evidence" value="ECO:0000318"/>
    <property type="project" value="GO_Central"/>
</dbReference>
<name>H3GG92_PHYRM</name>
<evidence type="ECO:0000256" key="7">
    <source>
        <dbReference type="ARBA" id="ARBA00022737"/>
    </source>
</evidence>
<dbReference type="Pfam" id="PF03083">
    <property type="entry name" value="MtN3_slv"/>
    <property type="match status" value="2"/>
</dbReference>
<dbReference type="Gene3D" id="1.20.1280.290">
    <property type="match status" value="2"/>
</dbReference>
<dbReference type="EnsemblProtists" id="Phyra74823">
    <property type="protein sequence ID" value="Phyra74823"/>
    <property type="gene ID" value="Phyra74823"/>
</dbReference>
<dbReference type="InParanoid" id="H3GG92"/>
<dbReference type="AlphaFoldDB" id="H3GG92"/>
<keyword evidence="9 10" id="KW-0472">Membrane</keyword>
<evidence type="ECO:0000313" key="11">
    <source>
        <dbReference type="EnsemblProtists" id="Phyra74823"/>
    </source>
</evidence>
<dbReference type="GO" id="GO:0016020">
    <property type="term" value="C:membrane"/>
    <property type="evidence" value="ECO:0000318"/>
    <property type="project" value="GO_Central"/>
</dbReference>
<comment type="similarity">
    <text evidence="2">Belongs to the SWEET sugar transporter family.</text>
</comment>
<evidence type="ECO:0000256" key="8">
    <source>
        <dbReference type="ARBA" id="ARBA00022989"/>
    </source>
</evidence>
<accession>H3GG92</accession>
<dbReference type="eggNOG" id="KOG1623">
    <property type="taxonomic scope" value="Eukaryota"/>
</dbReference>
<feature type="transmembrane region" description="Helical" evidence="10">
    <location>
        <begin position="66"/>
        <end position="89"/>
    </location>
</feature>
<keyword evidence="7" id="KW-0677">Repeat</keyword>
<feature type="transmembrane region" description="Helical" evidence="10">
    <location>
        <begin position="96"/>
        <end position="116"/>
    </location>
</feature>
<evidence type="ECO:0000256" key="1">
    <source>
        <dbReference type="ARBA" id="ARBA00004651"/>
    </source>
</evidence>
<dbReference type="GO" id="GO:0008643">
    <property type="term" value="P:carbohydrate transport"/>
    <property type="evidence" value="ECO:0000318"/>
    <property type="project" value="GO_Central"/>
</dbReference>
<dbReference type="VEuPathDB" id="FungiDB:KRP23_13360"/>
<reference evidence="12" key="1">
    <citation type="journal article" date="2006" name="Science">
        <title>Phytophthora genome sequences uncover evolutionary origins and mechanisms of pathogenesis.</title>
        <authorList>
            <person name="Tyler B.M."/>
            <person name="Tripathy S."/>
            <person name="Zhang X."/>
            <person name="Dehal P."/>
            <person name="Jiang R.H."/>
            <person name="Aerts A."/>
            <person name="Arredondo F.D."/>
            <person name="Baxter L."/>
            <person name="Bensasson D."/>
            <person name="Beynon J.L."/>
            <person name="Chapman J."/>
            <person name="Damasceno C.M."/>
            <person name="Dorrance A.E."/>
            <person name="Dou D."/>
            <person name="Dickerman A.W."/>
            <person name="Dubchak I.L."/>
            <person name="Garbelotto M."/>
            <person name="Gijzen M."/>
            <person name="Gordon S.G."/>
            <person name="Govers F."/>
            <person name="Grunwald N.J."/>
            <person name="Huang W."/>
            <person name="Ivors K.L."/>
            <person name="Jones R.W."/>
            <person name="Kamoun S."/>
            <person name="Krampis K."/>
            <person name="Lamour K.H."/>
            <person name="Lee M.K."/>
            <person name="McDonald W.H."/>
            <person name="Medina M."/>
            <person name="Meijer H.J."/>
            <person name="Nordberg E.K."/>
            <person name="Maclean D.J."/>
            <person name="Ospina-Giraldo M.D."/>
            <person name="Morris P.F."/>
            <person name="Phuntumart V."/>
            <person name="Putnam N.H."/>
            <person name="Rash S."/>
            <person name="Rose J.K."/>
            <person name="Sakihama Y."/>
            <person name="Salamov A.A."/>
            <person name="Savidor A."/>
            <person name="Scheuring C.F."/>
            <person name="Smith B.M."/>
            <person name="Sobral B.W."/>
            <person name="Terry A."/>
            <person name="Torto-Alalibo T.A."/>
            <person name="Win J."/>
            <person name="Xu Z."/>
            <person name="Zhang H."/>
            <person name="Grigoriev I.V."/>
            <person name="Rokhsar D.S."/>
            <person name="Boore J.L."/>
        </authorList>
    </citation>
    <scope>NUCLEOTIDE SEQUENCE [LARGE SCALE GENOMIC DNA]</scope>
    <source>
        <strain evidence="12">Pr102</strain>
    </source>
</reference>
<evidence type="ECO:0000256" key="5">
    <source>
        <dbReference type="ARBA" id="ARBA00022597"/>
    </source>
</evidence>
<dbReference type="InterPro" id="IPR004316">
    <property type="entry name" value="SWEET_rpt"/>
</dbReference>
<dbReference type="InterPro" id="IPR047664">
    <property type="entry name" value="SWEET"/>
</dbReference>
<dbReference type="GO" id="GO:0005886">
    <property type="term" value="C:plasma membrane"/>
    <property type="evidence" value="ECO:0007669"/>
    <property type="project" value="UniProtKB-SubCell"/>
</dbReference>
<evidence type="ECO:0000256" key="9">
    <source>
        <dbReference type="ARBA" id="ARBA00023136"/>
    </source>
</evidence>
<feature type="transmembrane region" description="Helical" evidence="10">
    <location>
        <begin position="128"/>
        <end position="152"/>
    </location>
</feature>
<keyword evidence="8 10" id="KW-1133">Transmembrane helix</keyword>
<protein>
    <recommendedName>
        <fullName evidence="13">Bidirectional sugar transporter SWEET</fullName>
    </recommendedName>
</protein>
<organism evidence="11 12">
    <name type="scientific">Phytophthora ramorum</name>
    <name type="common">Sudden oak death agent</name>
    <dbReference type="NCBI Taxonomy" id="164328"/>
    <lineage>
        <taxon>Eukaryota</taxon>
        <taxon>Sar</taxon>
        <taxon>Stramenopiles</taxon>
        <taxon>Oomycota</taxon>
        <taxon>Peronosporomycetes</taxon>
        <taxon>Peronosporales</taxon>
        <taxon>Peronosporaceae</taxon>
        <taxon>Phytophthora</taxon>
    </lineage>
</organism>
<keyword evidence="4" id="KW-1003">Cell membrane</keyword>